<dbReference type="EMBL" id="OZ034826">
    <property type="protein sequence ID" value="CAL1681394.1"/>
    <property type="molecule type" value="Genomic_DNA"/>
</dbReference>
<organism evidence="1 2">
    <name type="scientific">Lasius platythorax</name>
    <dbReference type="NCBI Taxonomy" id="488582"/>
    <lineage>
        <taxon>Eukaryota</taxon>
        <taxon>Metazoa</taxon>
        <taxon>Ecdysozoa</taxon>
        <taxon>Arthropoda</taxon>
        <taxon>Hexapoda</taxon>
        <taxon>Insecta</taxon>
        <taxon>Pterygota</taxon>
        <taxon>Neoptera</taxon>
        <taxon>Endopterygota</taxon>
        <taxon>Hymenoptera</taxon>
        <taxon>Apocrita</taxon>
        <taxon>Aculeata</taxon>
        <taxon>Formicoidea</taxon>
        <taxon>Formicidae</taxon>
        <taxon>Formicinae</taxon>
        <taxon>Lasius</taxon>
        <taxon>Lasius</taxon>
    </lineage>
</organism>
<gene>
    <name evidence="1" type="ORF">LPLAT_LOCUS7432</name>
</gene>
<reference evidence="1" key="1">
    <citation type="submission" date="2024-04" db="EMBL/GenBank/DDBJ databases">
        <authorList>
            <consortium name="Molecular Ecology Group"/>
        </authorList>
    </citation>
    <scope>NUCLEOTIDE SEQUENCE</scope>
</reference>
<keyword evidence="2" id="KW-1185">Reference proteome</keyword>
<evidence type="ECO:0000313" key="1">
    <source>
        <dbReference type="EMBL" id="CAL1681394.1"/>
    </source>
</evidence>
<dbReference type="Proteomes" id="UP001497644">
    <property type="component" value="Chromosome 3"/>
</dbReference>
<sequence length="72" mass="8022">MQIAPVVSRARPFASLSAKGTLRETHKYEPDPKPDTTISIGSLANDAKPRDKFRIQTTLVDLTVDEERGERV</sequence>
<name>A0AAV2NLV3_9HYME</name>
<accession>A0AAV2NLV3</accession>
<dbReference type="AlphaFoldDB" id="A0AAV2NLV3"/>
<proteinExistence type="predicted"/>
<protein>
    <submittedName>
        <fullName evidence="1">Uncharacterized protein</fullName>
    </submittedName>
</protein>
<evidence type="ECO:0000313" key="2">
    <source>
        <dbReference type="Proteomes" id="UP001497644"/>
    </source>
</evidence>